<comment type="caution">
    <text evidence="16">The sequence shown here is derived from an EMBL/GenBank/DDBJ whole genome shotgun (WGS) entry which is preliminary data.</text>
</comment>
<dbReference type="PANTHER" id="PTHR11533:SF174">
    <property type="entry name" value="PUROMYCIN-SENSITIVE AMINOPEPTIDASE-RELATED"/>
    <property type="match status" value="1"/>
</dbReference>
<proteinExistence type="inferred from homology"/>
<evidence type="ECO:0000256" key="7">
    <source>
        <dbReference type="ARBA" id="ARBA00022670"/>
    </source>
</evidence>
<feature type="domain" description="Peptidase M1 membrane alanine aminopeptidase" evidence="13">
    <location>
        <begin position="283"/>
        <end position="479"/>
    </location>
</feature>
<protein>
    <recommendedName>
        <fullName evidence="5">Aminopeptidase N</fullName>
        <ecNumber evidence="4">3.4.11.2</ecNumber>
    </recommendedName>
</protein>
<keyword evidence="17" id="KW-1185">Reference proteome</keyword>
<keyword evidence="7" id="KW-0645">Protease</keyword>
<evidence type="ECO:0000313" key="17">
    <source>
        <dbReference type="Proteomes" id="UP000620064"/>
    </source>
</evidence>
<dbReference type="CDD" id="cd09603">
    <property type="entry name" value="M1_APN_like"/>
    <property type="match status" value="1"/>
</dbReference>
<dbReference type="Gene3D" id="2.60.40.1730">
    <property type="entry name" value="tricorn interacting facor f3 domain"/>
    <property type="match status" value="1"/>
</dbReference>
<evidence type="ECO:0000256" key="10">
    <source>
        <dbReference type="ARBA" id="ARBA00022801"/>
    </source>
</evidence>
<evidence type="ECO:0000256" key="2">
    <source>
        <dbReference type="ARBA" id="ARBA00001947"/>
    </source>
</evidence>
<feature type="domain" description="Secretion system C-terminal sorting" evidence="15">
    <location>
        <begin position="591"/>
        <end position="656"/>
    </location>
</feature>
<dbReference type="InterPro" id="IPR027268">
    <property type="entry name" value="Peptidase_M4/M1_CTD_sf"/>
</dbReference>
<evidence type="ECO:0000256" key="8">
    <source>
        <dbReference type="ARBA" id="ARBA00022723"/>
    </source>
</evidence>
<evidence type="ECO:0000256" key="3">
    <source>
        <dbReference type="ARBA" id="ARBA00010136"/>
    </source>
</evidence>
<organism evidence="16 17">
    <name type="scientific">Cloacibacterium rupense</name>
    <dbReference type="NCBI Taxonomy" id="517423"/>
    <lineage>
        <taxon>Bacteria</taxon>
        <taxon>Pseudomonadati</taxon>
        <taxon>Bacteroidota</taxon>
        <taxon>Flavobacteriia</taxon>
        <taxon>Flavobacteriales</taxon>
        <taxon>Weeksellaceae</taxon>
    </lineage>
</organism>
<keyword evidence="12" id="KW-0482">Metalloprotease</keyword>
<evidence type="ECO:0000256" key="9">
    <source>
        <dbReference type="ARBA" id="ARBA00022729"/>
    </source>
</evidence>
<dbReference type="InterPro" id="IPR001930">
    <property type="entry name" value="Peptidase_M1"/>
</dbReference>
<dbReference type="NCBIfam" id="TIGR04183">
    <property type="entry name" value="Por_Secre_tail"/>
    <property type="match status" value="1"/>
</dbReference>
<dbReference type="Proteomes" id="UP000620064">
    <property type="component" value="Unassembled WGS sequence"/>
</dbReference>
<dbReference type="Gene3D" id="1.10.390.10">
    <property type="entry name" value="Neutral Protease Domain 2"/>
    <property type="match status" value="1"/>
</dbReference>
<dbReference type="PANTHER" id="PTHR11533">
    <property type="entry name" value="PROTEASE M1 ZINC METALLOPROTEASE"/>
    <property type="match status" value="1"/>
</dbReference>
<evidence type="ECO:0000259" key="14">
    <source>
        <dbReference type="Pfam" id="PF17900"/>
    </source>
</evidence>
<comment type="cofactor">
    <cofactor evidence="2">
        <name>Zn(2+)</name>
        <dbReference type="ChEBI" id="CHEBI:29105"/>
    </cofactor>
</comment>
<dbReference type="InterPro" id="IPR045357">
    <property type="entry name" value="Aminopeptidase_N-like_N"/>
</dbReference>
<sequence>MKNFYLLVLSFTFSVFFGQTEYDKDMEDLVNTEGLKYQKMLATTRNVNPNTLNYDLRYQRLELTLDPATSGNVSGVVTSHFIPNQDMNSIYFDFNDGFTVSSVKYKGNNVTFTKLTTNEIKIDFPTTLVKDVLDSLSISYSGTPVNENMITTYSRHRQAKSTNTTVPYVIYTLSEPYGARDWFPTKQSMNDKIEKVRVEVTTPTGIYVASNGKLISETAISGTQLKTIWQTEYPIPAYLIAIGVTNYNKYTDTIGNPPFPFLNYIYPMSDTTANRTALITNTKPIMDLFETYFGPYPYRNEKYGHMQFDFSGGMEHATMTSMGTGSLSSLSIIAHELGHQWFGDKTTCKNWNDIWINEGFARFTEHLYNEKITNKNNKAAFINYLQTIINAITASPGGSVYVSDSGLEVFGELFGSRLSYNKGSYLLRMLKWMVGDDTFYQAVRNYSNQYAYNYATGMDFKASFEASTGKNFTEFFNDWYFGEGYPIYDIRWKQNANQSISFKASQTKSITTGPAFFEMLLPIKVTGTGGQTAEFALNNTSNGQTFTLPLGFDVASVSFNYENQILTTGSTVTNDTTFLTTGTVTETPIKLYPNPATNEIGFAGLKKALPFEIYSLDGKLVKKGKFEPNKTVDISGFSSGGYVIRVNDQKYHFIKK</sequence>
<dbReference type="PRINTS" id="PR00756">
    <property type="entry name" value="ALADIPTASE"/>
</dbReference>
<comment type="catalytic activity">
    <reaction evidence="1">
        <text>Release of an N-terminal amino acid, Xaa-|-Yaa- from a peptide, amide or arylamide. Xaa is preferably Ala, but may be most amino acids including Pro (slow action). When a terminal hydrophobic residue is followed by a prolyl residue, the two may be released as an intact Xaa-Pro dipeptide.</text>
        <dbReference type="EC" id="3.4.11.2"/>
    </reaction>
</comment>
<evidence type="ECO:0000259" key="15">
    <source>
        <dbReference type="Pfam" id="PF18962"/>
    </source>
</evidence>
<dbReference type="Pfam" id="PF18962">
    <property type="entry name" value="Por_Secre_tail"/>
    <property type="match status" value="1"/>
</dbReference>
<evidence type="ECO:0000256" key="12">
    <source>
        <dbReference type="ARBA" id="ARBA00023049"/>
    </source>
</evidence>
<dbReference type="InterPro" id="IPR042097">
    <property type="entry name" value="Aminopeptidase_N-like_N_sf"/>
</dbReference>
<dbReference type="RefSeq" id="WP_188618682.1">
    <property type="nucleotide sequence ID" value="NZ_BMLV01000007.1"/>
</dbReference>
<accession>A0ABQ2NP81</accession>
<keyword evidence="10" id="KW-0378">Hydrolase</keyword>
<dbReference type="SUPFAM" id="SSF63737">
    <property type="entry name" value="Leukotriene A4 hydrolase N-terminal domain"/>
    <property type="match status" value="1"/>
</dbReference>
<evidence type="ECO:0000256" key="11">
    <source>
        <dbReference type="ARBA" id="ARBA00022833"/>
    </source>
</evidence>
<dbReference type="Pfam" id="PF01433">
    <property type="entry name" value="Peptidase_M1"/>
    <property type="match status" value="1"/>
</dbReference>
<evidence type="ECO:0000259" key="13">
    <source>
        <dbReference type="Pfam" id="PF01433"/>
    </source>
</evidence>
<comment type="similarity">
    <text evidence="3">Belongs to the peptidase M1 family.</text>
</comment>
<dbReference type="InterPro" id="IPR026444">
    <property type="entry name" value="Secre_tail"/>
</dbReference>
<dbReference type="Pfam" id="PF17900">
    <property type="entry name" value="Peptidase_M1_N"/>
    <property type="match status" value="1"/>
</dbReference>
<evidence type="ECO:0000256" key="5">
    <source>
        <dbReference type="ARBA" id="ARBA00015611"/>
    </source>
</evidence>
<dbReference type="EC" id="3.4.11.2" evidence="4"/>
<gene>
    <name evidence="16" type="ORF">GCM10010992_27160</name>
</gene>
<evidence type="ECO:0000256" key="6">
    <source>
        <dbReference type="ARBA" id="ARBA00022438"/>
    </source>
</evidence>
<feature type="domain" description="Aminopeptidase N-like N-terminal" evidence="14">
    <location>
        <begin position="55"/>
        <end position="239"/>
    </location>
</feature>
<evidence type="ECO:0000256" key="1">
    <source>
        <dbReference type="ARBA" id="ARBA00000098"/>
    </source>
</evidence>
<keyword evidence="8" id="KW-0479">Metal-binding</keyword>
<keyword evidence="9" id="KW-0732">Signal</keyword>
<evidence type="ECO:0000256" key="4">
    <source>
        <dbReference type="ARBA" id="ARBA00012564"/>
    </source>
</evidence>
<name>A0ABQ2NP81_9FLAO</name>
<dbReference type="EMBL" id="BMLV01000007">
    <property type="protein sequence ID" value="GGP06583.1"/>
    <property type="molecule type" value="Genomic_DNA"/>
</dbReference>
<reference evidence="17" key="1">
    <citation type="journal article" date="2019" name="Int. J. Syst. Evol. Microbiol.">
        <title>The Global Catalogue of Microorganisms (GCM) 10K type strain sequencing project: providing services to taxonomists for standard genome sequencing and annotation.</title>
        <authorList>
            <consortium name="The Broad Institute Genomics Platform"/>
            <consortium name="The Broad Institute Genome Sequencing Center for Infectious Disease"/>
            <person name="Wu L."/>
            <person name="Ma J."/>
        </authorList>
    </citation>
    <scope>NUCLEOTIDE SEQUENCE [LARGE SCALE GENOMIC DNA]</scope>
    <source>
        <strain evidence="17">CGMCC 1.7656</strain>
    </source>
</reference>
<keyword evidence="11" id="KW-0862">Zinc</keyword>
<keyword evidence="6" id="KW-0031">Aminopeptidase</keyword>
<dbReference type="InterPro" id="IPR014782">
    <property type="entry name" value="Peptidase_M1_dom"/>
</dbReference>
<evidence type="ECO:0000313" key="16">
    <source>
        <dbReference type="EMBL" id="GGP06583.1"/>
    </source>
</evidence>
<dbReference type="InterPro" id="IPR050344">
    <property type="entry name" value="Peptidase_M1_aminopeptidases"/>
</dbReference>
<dbReference type="SUPFAM" id="SSF55486">
    <property type="entry name" value="Metalloproteases ('zincins'), catalytic domain"/>
    <property type="match status" value="1"/>
</dbReference>